<comment type="caution">
    <text evidence="1">The sequence shown here is derived from an EMBL/GenBank/DDBJ whole genome shotgun (WGS) entry which is preliminary data.</text>
</comment>
<dbReference type="GeneID" id="58554667"/>
<keyword evidence="2" id="KW-1185">Reference proteome</keyword>
<evidence type="ECO:0000313" key="1">
    <source>
        <dbReference type="EMBL" id="EHI64067.1"/>
    </source>
</evidence>
<name>G5KAI3_9STRE</name>
<reference evidence="1 2" key="1">
    <citation type="journal article" date="2014" name="Int. J. Syst. Evol. Microbiol.">
        <title>Phylogenomics and the dynamic genome evolution of the genus Streptococcus.</title>
        <authorList>
            <consortium name="The Broad Institute Genome Sequencing Platform"/>
            <person name="Richards V.P."/>
            <person name="Palmer S.R."/>
            <person name="Pavinski Bitar P.D."/>
            <person name="Qin X."/>
            <person name="Weinstock G.M."/>
            <person name="Highlander S.K."/>
            <person name="Town C.D."/>
            <person name="Burne R.A."/>
            <person name="Stanhope M.J."/>
        </authorList>
    </citation>
    <scope>NUCLEOTIDE SEQUENCE [LARGE SCALE GENOMIC DNA]</scope>
    <source>
        <strain evidence="1 2">LQ 940-04</strain>
    </source>
</reference>
<dbReference type="AlphaFoldDB" id="G5KAI3"/>
<dbReference type="Gene3D" id="3.20.20.80">
    <property type="entry name" value="Glycosidases"/>
    <property type="match status" value="1"/>
</dbReference>
<accession>G5KAI3</accession>
<dbReference type="PANTHER" id="PTHR41244">
    <property type="entry name" value="RHAMNAN SYNTHESIS F"/>
    <property type="match status" value="1"/>
</dbReference>
<dbReference type="Proteomes" id="UP000003217">
    <property type="component" value="Unassembled WGS sequence"/>
</dbReference>
<dbReference type="OrthoDB" id="9816424at2"/>
<dbReference type="CDD" id="cd11579">
    <property type="entry name" value="Glyco_tran_WbsX"/>
    <property type="match status" value="1"/>
</dbReference>
<evidence type="ECO:0008006" key="3">
    <source>
        <dbReference type="Google" id="ProtNLM"/>
    </source>
</evidence>
<dbReference type="EMBL" id="AEUY02000005">
    <property type="protein sequence ID" value="EHI64067.1"/>
    <property type="molecule type" value="Genomic_DNA"/>
</dbReference>
<evidence type="ECO:0000313" key="2">
    <source>
        <dbReference type="Proteomes" id="UP000003217"/>
    </source>
</evidence>
<organism evidence="1 2">
    <name type="scientific">Streptococcus pseudoporcinus LQ 940-04</name>
    <dbReference type="NCBI Taxonomy" id="875093"/>
    <lineage>
        <taxon>Bacteria</taxon>
        <taxon>Bacillati</taxon>
        <taxon>Bacillota</taxon>
        <taxon>Bacilli</taxon>
        <taxon>Lactobacillales</taxon>
        <taxon>Streptococcaceae</taxon>
        <taxon>Streptococcus</taxon>
    </lineage>
</organism>
<dbReference type="RefSeq" id="WP_007893241.1">
    <property type="nucleotide sequence ID" value="NZ_AEUY02000005.1"/>
</dbReference>
<dbReference type="InterPro" id="IPR032719">
    <property type="entry name" value="WbsX"/>
</dbReference>
<protein>
    <recommendedName>
        <fullName evidence="3">Glycosyltransferase WbsX</fullName>
    </recommendedName>
</protein>
<dbReference type="PANTHER" id="PTHR41244:SF1">
    <property type="entry name" value="GLYCOSYLTRANSFERASE"/>
    <property type="match status" value="1"/>
</dbReference>
<gene>
    <name evidence="1" type="ORF">STRPS_1946</name>
</gene>
<sequence>MVEYIAFYLPQFHPVPENDKWYGKGFTEWTNVAKAKPLYQNHYQPHVPADLGFYDLRVKETRQEQAKLAKDYGLTAFCYWNYWFGDGVELLQNPIREVYNDKEINFPFCLGWANHSWEKKQWDKKGSNELLVEQKYLGVEDYKKYFYTYLDIFKDERYYKVEGKLFFIIYSPLADEEIVSFINTWRNLAKKEGLSDFYFVGKDMSGVNKDKIMSIGVDAVFEDNTLNIHHELTTISKVLQLIKRKVFRRPTVFKYKEAIKYMIDDSAKDENVIPVVAPNWDHSPRSGNNAMILDNAKPKYFADLLKETVKTVRSKPRSKQQVIIKSWNEWGEGNHLEPDLKYGLGYLEAVKKSIEEIYD</sequence>
<dbReference type="Pfam" id="PF14307">
    <property type="entry name" value="Glyco_tran_WbsX"/>
    <property type="match status" value="1"/>
</dbReference>
<proteinExistence type="predicted"/>